<dbReference type="PANTHER" id="PTHR14652">
    <property type="entry name" value="TYPE 2 DNA TOPOISOMERASE 6 SUBUNIT B-LIKE"/>
    <property type="match status" value="1"/>
</dbReference>
<accession>A0A8S4BTF8</accession>
<name>A0A8S4BTF8_9TELE</name>
<dbReference type="AlphaFoldDB" id="A0A8S4BTF8"/>
<proteinExistence type="predicted"/>
<dbReference type="OrthoDB" id="8810337at2759"/>
<dbReference type="GO" id="GO:0042138">
    <property type="term" value="P:meiotic DNA double-strand break formation"/>
    <property type="evidence" value="ECO:0007669"/>
    <property type="project" value="InterPro"/>
</dbReference>
<comment type="caution">
    <text evidence="1">The sequence shown here is derived from an EMBL/GenBank/DDBJ whole genome shotgun (WGS) entry which is preliminary data.</text>
</comment>
<sequence>MMGKQSNNTRFRRSGGLLVLLSTGTGSSPEILNCTVAAAGCWCAGMKMTSLQPDLRDRMFPPVWPCPEIDPEELSAFTDLYGSLKLLMGFQITDESYSTADWGDHIEAFLQSFNLTNAAINIHLKFRFNERTSQREFRVKVKSIILQVFQASVILDVSHSAQLPQCVRNSSWCQGAHHVIGSRLPLSIPPQAMDQGLFGELSIQFVSLLSPCLLQYPNLPTELTRVQISFCLFVVLAYSNWILDLTCFQVLVYSPSNIPVPGPSGFLQALPVALDCQLLGLDRVYCSSFKASAADLKRSCGTEYTVEEDSWEYPELESSRAPAPVQQSLVLFLFLQHNDPFTCQLSDLLATEVLIEQHLEDILCNNRRAVTAALQFELWNTLKAQNRRKKQQEKVYSSIEMIISSTISIVSSSTNMDFRNACLNRMKVHDTHELSGSLRESLWKVTSWKFFPRSRCYYAQMEGHPDCHDPTRTEI</sequence>
<protein>
    <submittedName>
        <fullName evidence="1">(Atlantic silverside) hypothetical protein</fullName>
    </submittedName>
</protein>
<gene>
    <name evidence="1" type="ORF">MMEN_LOCUS17357</name>
</gene>
<evidence type="ECO:0000313" key="2">
    <source>
        <dbReference type="Proteomes" id="UP000677803"/>
    </source>
</evidence>
<evidence type="ECO:0000313" key="1">
    <source>
        <dbReference type="EMBL" id="CAG5990412.1"/>
    </source>
</evidence>
<organism evidence="1 2">
    <name type="scientific">Menidia menidia</name>
    <name type="common">Atlantic silverside</name>
    <dbReference type="NCBI Taxonomy" id="238744"/>
    <lineage>
        <taxon>Eukaryota</taxon>
        <taxon>Metazoa</taxon>
        <taxon>Chordata</taxon>
        <taxon>Craniata</taxon>
        <taxon>Vertebrata</taxon>
        <taxon>Euteleostomi</taxon>
        <taxon>Actinopterygii</taxon>
        <taxon>Neopterygii</taxon>
        <taxon>Teleostei</taxon>
        <taxon>Neoteleostei</taxon>
        <taxon>Acanthomorphata</taxon>
        <taxon>Ovalentaria</taxon>
        <taxon>Atherinomorphae</taxon>
        <taxon>Atheriniformes</taxon>
        <taxon>Atherinopsidae</taxon>
        <taxon>Menidiinae</taxon>
        <taxon>Menidia</taxon>
    </lineage>
</organism>
<dbReference type="Proteomes" id="UP000677803">
    <property type="component" value="Unassembled WGS sequence"/>
</dbReference>
<keyword evidence="2" id="KW-1185">Reference proteome</keyword>
<dbReference type="EMBL" id="CAJRST010036666">
    <property type="protein sequence ID" value="CAG5990412.1"/>
    <property type="molecule type" value="Genomic_DNA"/>
</dbReference>
<reference evidence="1" key="1">
    <citation type="submission" date="2021-05" db="EMBL/GenBank/DDBJ databases">
        <authorList>
            <person name="Tigano A."/>
        </authorList>
    </citation>
    <scope>NUCLEOTIDE SEQUENCE</scope>
</reference>
<dbReference type="InterPro" id="IPR028040">
    <property type="entry name" value="TopoVIB-like"/>
</dbReference>
<dbReference type="PANTHER" id="PTHR14652:SF2">
    <property type="entry name" value="TYPE 2 DNA TOPOISOMERASE 6 SUBUNIT B-LIKE"/>
    <property type="match status" value="1"/>
</dbReference>
<dbReference type="Pfam" id="PF15091">
    <property type="entry name" value="DUF4554"/>
    <property type="match status" value="1"/>
</dbReference>